<proteinExistence type="predicted"/>
<dbReference type="GO" id="GO:0003676">
    <property type="term" value="F:nucleic acid binding"/>
    <property type="evidence" value="ECO:0007669"/>
    <property type="project" value="InterPro"/>
</dbReference>
<accession>A0A5P1FA58</accession>
<evidence type="ECO:0000313" key="3">
    <source>
        <dbReference type="Proteomes" id="UP000243459"/>
    </source>
</evidence>
<dbReference type="EMBL" id="CM007384">
    <property type="protein sequence ID" value="ONK73649.1"/>
    <property type="molecule type" value="Genomic_DNA"/>
</dbReference>
<dbReference type="Pfam" id="PF04059">
    <property type="entry name" value="RRM_2"/>
    <property type="match status" value="1"/>
</dbReference>
<name>A0A5P1FA58_ASPOF</name>
<dbReference type="InterPro" id="IPR012677">
    <property type="entry name" value="Nucleotide-bd_a/b_plait_sf"/>
</dbReference>
<sequence>MPKSNDESLCRHWKLNTVPLSLSCSQNPDPSFIPLFSEQRFHPPLLFLFSSQHPRVLHFSRVFFVVVVNGGLNPNAPLYVSLVHNYGLHLPVYSFNYFHEYPLYPSNKSWWLSRVTYLQHPPLPPPPPPPTRCQYYQHVNEMQEKDARTVNVNVINVKSKEIKAKGKRSRQSKGTKVKAAAAAAKEPEKDIQEAGVLLSKKTTTLMIRNLPNKFDQEKVLDLLDELYLPIDFSTGCNYGYAFVNLTAPAAAQRLYDDMHGKSWKDFGCPKVCQVTPARIQGLGALLGHFRDSVFRCEKGEYRPVYFTAAMACAPLTSTTLDATSLADLWTGSV</sequence>
<reference evidence="3" key="1">
    <citation type="journal article" date="2017" name="Nat. Commun.">
        <title>The asparagus genome sheds light on the origin and evolution of a young Y chromosome.</title>
        <authorList>
            <person name="Harkess A."/>
            <person name="Zhou J."/>
            <person name="Xu C."/>
            <person name="Bowers J.E."/>
            <person name="Van der Hulst R."/>
            <person name="Ayyampalayam S."/>
            <person name="Mercati F."/>
            <person name="Riccardi P."/>
            <person name="McKain M.R."/>
            <person name="Kakrana A."/>
            <person name="Tang H."/>
            <person name="Ray J."/>
            <person name="Groenendijk J."/>
            <person name="Arikit S."/>
            <person name="Mathioni S.M."/>
            <person name="Nakano M."/>
            <person name="Shan H."/>
            <person name="Telgmann-Rauber A."/>
            <person name="Kanno A."/>
            <person name="Yue Z."/>
            <person name="Chen H."/>
            <person name="Li W."/>
            <person name="Chen Y."/>
            <person name="Xu X."/>
            <person name="Zhang Y."/>
            <person name="Luo S."/>
            <person name="Chen H."/>
            <person name="Gao J."/>
            <person name="Mao Z."/>
            <person name="Pires J.C."/>
            <person name="Luo M."/>
            <person name="Kudrna D."/>
            <person name="Wing R.A."/>
            <person name="Meyers B.C."/>
            <person name="Yi K."/>
            <person name="Kong H."/>
            <person name="Lavrijsen P."/>
            <person name="Sunseri F."/>
            <person name="Falavigna A."/>
            <person name="Ye Y."/>
            <person name="Leebens-Mack J.H."/>
            <person name="Chen G."/>
        </authorList>
    </citation>
    <scope>NUCLEOTIDE SEQUENCE [LARGE SCALE GENOMIC DNA]</scope>
    <source>
        <strain evidence="3">cv. DH0086</strain>
    </source>
</reference>
<dbReference type="InterPro" id="IPR007201">
    <property type="entry name" value="Mei2-like_Rrm_C"/>
</dbReference>
<gene>
    <name evidence="2" type="ORF">A4U43_C04F33810</name>
</gene>
<evidence type="ECO:0000313" key="2">
    <source>
        <dbReference type="EMBL" id="ONK73649.1"/>
    </source>
</evidence>
<dbReference type="InterPro" id="IPR035979">
    <property type="entry name" value="RBD_domain_sf"/>
</dbReference>
<dbReference type="AlphaFoldDB" id="A0A5P1FA58"/>
<dbReference type="Gene3D" id="3.30.70.330">
    <property type="match status" value="1"/>
</dbReference>
<feature type="domain" description="Mei2-like C-terminal RNA recognition motif" evidence="1">
    <location>
        <begin position="203"/>
        <end position="290"/>
    </location>
</feature>
<organism evidence="2 3">
    <name type="scientific">Asparagus officinalis</name>
    <name type="common">Garden asparagus</name>
    <dbReference type="NCBI Taxonomy" id="4686"/>
    <lineage>
        <taxon>Eukaryota</taxon>
        <taxon>Viridiplantae</taxon>
        <taxon>Streptophyta</taxon>
        <taxon>Embryophyta</taxon>
        <taxon>Tracheophyta</taxon>
        <taxon>Spermatophyta</taxon>
        <taxon>Magnoliopsida</taxon>
        <taxon>Liliopsida</taxon>
        <taxon>Asparagales</taxon>
        <taxon>Asparagaceae</taxon>
        <taxon>Asparagoideae</taxon>
        <taxon>Asparagus</taxon>
    </lineage>
</organism>
<dbReference type="Gramene" id="ONK73649">
    <property type="protein sequence ID" value="ONK73649"/>
    <property type="gene ID" value="A4U43_C04F33810"/>
</dbReference>
<evidence type="ECO:0000259" key="1">
    <source>
        <dbReference type="Pfam" id="PF04059"/>
    </source>
</evidence>
<dbReference type="Proteomes" id="UP000243459">
    <property type="component" value="Chromosome 4"/>
</dbReference>
<dbReference type="CDD" id="cd12277">
    <property type="entry name" value="RRM3_MEI2_EAR1_like"/>
    <property type="match status" value="1"/>
</dbReference>
<dbReference type="SUPFAM" id="SSF54928">
    <property type="entry name" value="RNA-binding domain, RBD"/>
    <property type="match status" value="1"/>
</dbReference>
<protein>
    <recommendedName>
        <fullName evidence="1">Mei2-like C-terminal RNA recognition motif domain-containing protein</fullName>
    </recommendedName>
</protein>
<keyword evidence="3" id="KW-1185">Reference proteome</keyword>